<dbReference type="GO" id="GO:0005525">
    <property type="term" value="F:GTP binding"/>
    <property type="evidence" value="ECO:0007669"/>
    <property type="project" value="InterPro"/>
</dbReference>
<dbReference type="AlphaFoldDB" id="A0A2C6C7D2"/>
<gene>
    <name evidence="4" type="primary">era_1</name>
    <name evidence="5" type="synonym">era_8</name>
    <name evidence="2" type="ORF">CRN84_17285</name>
    <name evidence="3" type="ORF">CRN84_24430</name>
    <name evidence="4" type="ORF">NCTC12282_00026</name>
    <name evidence="5" type="ORF">NCTC12282_04805</name>
</gene>
<dbReference type="RefSeq" id="WP_099044200.1">
    <property type="nucleotide sequence ID" value="NZ_CAADJA010000002.1"/>
</dbReference>
<proteinExistence type="predicted"/>
<dbReference type="CDD" id="cd11383">
    <property type="entry name" value="YfjP"/>
    <property type="match status" value="1"/>
</dbReference>
<dbReference type="InterPro" id="IPR005225">
    <property type="entry name" value="Small_GTP-bd"/>
</dbReference>
<dbReference type="InterPro" id="IPR027417">
    <property type="entry name" value="P-loop_NTPase"/>
</dbReference>
<dbReference type="EMBL" id="PDDX01000001">
    <property type="protein sequence ID" value="PHI32240.1"/>
    <property type="molecule type" value="Genomic_DNA"/>
</dbReference>
<evidence type="ECO:0000313" key="2">
    <source>
        <dbReference type="EMBL" id="PHI30964.1"/>
    </source>
</evidence>
<evidence type="ECO:0000313" key="6">
    <source>
        <dbReference type="Proteomes" id="UP000224974"/>
    </source>
</evidence>
<dbReference type="OrthoDB" id="9779790at2"/>
<reference evidence="4 7" key="3">
    <citation type="submission" date="2019-03" db="EMBL/GenBank/DDBJ databases">
        <authorList>
            <consortium name="Pathogen Informatics"/>
        </authorList>
    </citation>
    <scope>NUCLEOTIDE SEQUENCE [LARGE SCALE GENOMIC DNA]</scope>
    <source>
        <strain evidence="4 7">NCTC12282</strain>
    </source>
</reference>
<keyword evidence="6" id="KW-1185">Reference proteome</keyword>
<evidence type="ECO:0000313" key="5">
    <source>
        <dbReference type="EMBL" id="VFS51025.1"/>
    </source>
</evidence>
<evidence type="ECO:0000313" key="3">
    <source>
        <dbReference type="EMBL" id="PHI32240.1"/>
    </source>
</evidence>
<dbReference type="Proteomes" id="UP000373449">
    <property type="component" value="Unassembled WGS sequence"/>
</dbReference>
<dbReference type="PANTHER" id="PTHR42714:SF2">
    <property type="entry name" value="TRNA MODIFICATION GTPASE GTPBP3, MITOCHONDRIAL"/>
    <property type="match status" value="1"/>
</dbReference>
<dbReference type="InterPro" id="IPR006073">
    <property type="entry name" value="GTP-bd"/>
</dbReference>
<reference evidence="3" key="2">
    <citation type="submission" date="2017-09" db="EMBL/GenBank/DDBJ databases">
        <title>FDA dAtabase for Regulatory Grade micrObial Sequences (FDA-ARGOS): Supporting development and validation of Infectious Disease Dx tests.</title>
        <authorList>
            <person name="Minogue T."/>
            <person name="Wolcott M."/>
            <person name="Wasieloski L."/>
            <person name="Aguilar W."/>
            <person name="Moore D."/>
            <person name="Tallon L.J."/>
            <person name="Sadzewicz L."/>
            <person name="Ott S."/>
            <person name="Zhao X."/>
            <person name="Nagaraj S."/>
            <person name="Vavikolanu K."/>
            <person name="Aluvathingal J."/>
            <person name="Nadendla S."/>
            <person name="Sichtig H."/>
        </authorList>
    </citation>
    <scope>NUCLEOTIDE SEQUENCE</scope>
    <source>
        <strain evidence="3">FDAARGOS_387</strain>
    </source>
</reference>
<evidence type="ECO:0000313" key="7">
    <source>
        <dbReference type="Proteomes" id="UP000373449"/>
    </source>
</evidence>
<dbReference type="GO" id="GO:0005829">
    <property type="term" value="C:cytosol"/>
    <property type="evidence" value="ECO:0007669"/>
    <property type="project" value="TreeGrafter"/>
</dbReference>
<sequence length="295" mass="33753">MKIYHTGLRLIEKQLTALPHDITQRILKRLESIIDYDPVIGIMGKTGVGKSSLCNALFKAELSPVSDIESCTREAQRFNLTWGHRTLTLIDLPGVGESQSRDDEYRELYSQVLPTVDLVIWVLKADDRAFSSDEYFYQHIIEQCQCDPRKVLFVLNQADKIEPYREWDTVNNQPSLRQYQNLESKIQAISECFNYPCHPIIPISAKDSYNLTTFVETLMGSLPKQASSAMTTQLKERYKTDVVIEKAQSDFGDSVDELLESMIQSASLPQVFTFLIIKVKEAIVSAMKSLWSFFF</sequence>
<dbReference type="PANTHER" id="PTHR42714">
    <property type="entry name" value="TRNA MODIFICATION GTPASE GTPBP3"/>
    <property type="match status" value="1"/>
</dbReference>
<reference evidence="6" key="1">
    <citation type="submission" date="2017-09" db="EMBL/GenBank/DDBJ databases">
        <title>FDA dAtabase for Regulatory Grade micrObial Sequences (FDA-ARGOS): Supporting development and validation of Infectious Disease Dx tests.</title>
        <authorList>
            <person name="Minogue T."/>
            <person name="Wolcott M."/>
            <person name="Wasieloski L."/>
            <person name="Aguilar W."/>
            <person name="Moore D."/>
            <person name="Tallon L."/>
            <person name="Sadzewicz L."/>
            <person name="Ott S."/>
            <person name="Zhao X."/>
            <person name="Nagaraj S."/>
            <person name="Vavikolanu K."/>
            <person name="Aluvathingal J."/>
            <person name="Nadendla S."/>
            <person name="Sichtig H."/>
        </authorList>
    </citation>
    <scope>NUCLEOTIDE SEQUENCE [LARGE SCALE GENOMIC DNA]</scope>
    <source>
        <strain evidence="6">FDAARGOS_387</strain>
    </source>
</reference>
<dbReference type="SUPFAM" id="SSF52540">
    <property type="entry name" value="P-loop containing nucleoside triphosphate hydrolases"/>
    <property type="match status" value="1"/>
</dbReference>
<dbReference type="GO" id="GO:0002098">
    <property type="term" value="P:tRNA wobble uridine modification"/>
    <property type="evidence" value="ECO:0007669"/>
    <property type="project" value="TreeGrafter"/>
</dbReference>
<protein>
    <submittedName>
        <fullName evidence="4">Bex protein</fullName>
    </submittedName>
</protein>
<dbReference type="EMBL" id="CAADJA010000002">
    <property type="protein sequence ID" value="VFS45154.1"/>
    <property type="molecule type" value="Genomic_DNA"/>
</dbReference>
<dbReference type="Gene3D" id="3.40.50.300">
    <property type="entry name" value="P-loop containing nucleotide triphosphate hydrolases"/>
    <property type="match status" value="1"/>
</dbReference>
<organism evidence="3 6">
    <name type="scientific">Budvicia aquatica</name>
    <dbReference type="NCBI Taxonomy" id="82979"/>
    <lineage>
        <taxon>Bacteria</taxon>
        <taxon>Pseudomonadati</taxon>
        <taxon>Pseudomonadota</taxon>
        <taxon>Gammaproteobacteria</taxon>
        <taxon>Enterobacterales</taxon>
        <taxon>Budviciaceae</taxon>
        <taxon>Budvicia</taxon>
    </lineage>
</organism>
<dbReference type="EMBL" id="PDDX01000001">
    <property type="protein sequence ID" value="PHI30964.1"/>
    <property type="molecule type" value="Genomic_DNA"/>
</dbReference>
<dbReference type="NCBIfam" id="TIGR00231">
    <property type="entry name" value="small_GTP"/>
    <property type="match status" value="1"/>
</dbReference>
<evidence type="ECO:0000313" key="4">
    <source>
        <dbReference type="EMBL" id="VFS45154.1"/>
    </source>
</evidence>
<dbReference type="Pfam" id="PF01926">
    <property type="entry name" value="MMR_HSR1"/>
    <property type="match status" value="1"/>
</dbReference>
<name>A0A2C6C7D2_9GAMM</name>
<dbReference type="EMBL" id="CAADJA010000002">
    <property type="protein sequence ID" value="VFS51025.1"/>
    <property type="molecule type" value="Genomic_DNA"/>
</dbReference>
<dbReference type="GO" id="GO:0030488">
    <property type="term" value="P:tRNA methylation"/>
    <property type="evidence" value="ECO:0007669"/>
    <property type="project" value="TreeGrafter"/>
</dbReference>
<evidence type="ECO:0000259" key="1">
    <source>
        <dbReference type="Pfam" id="PF01926"/>
    </source>
</evidence>
<dbReference type="Proteomes" id="UP000224974">
    <property type="component" value="Unassembled WGS sequence"/>
</dbReference>
<feature type="domain" description="G" evidence="1">
    <location>
        <begin position="40"/>
        <end position="156"/>
    </location>
</feature>
<accession>A0A2C6C7D2</accession>